<gene>
    <name evidence="6" type="ORF">IEQ34_007572</name>
</gene>
<evidence type="ECO:0000256" key="2">
    <source>
        <dbReference type="ARBA" id="ARBA00022737"/>
    </source>
</evidence>
<keyword evidence="2" id="KW-0677">Repeat</keyword>
<dbReference type="PANTHER" id="PTHR13763:SF9">
    <property type="entry name" value="BRCA1-ASSOCIATED RING DOMAIN PROTEIN 1"/>
    <property type="match status" value="1"/>
</dbReference>
<dbReference type="AlphaFoldDB" id="A0AAV7GM93"/>
<keyword evidence="3" id="KW-0227">DNA damage</keyword>
<accession>A0AAV7GM93</accession>
<evidence type="ECO:0000256" key="5">
    <source>
        <dbReference type="ARBA" id="ARBA00023242"/>
    </source>
</evidence>
<protein>
    <submittedName>
        <fullName evidence="6">Uncharacterized protein</fullName>
    </submittedName>
</protein>
<dbReference type="InterPro" id="IPR031099">
    <property type="entry name" value="BRCA1-associated"/>
</dbReference>
<proteinExistence type="predicted"/>
<evidence type="ECO:0000256" key="1">
    <source>
        <dbReference type="ARBA" id="ARBA00004123"/>
    </source>
</evidence>
<evidence type="ECO:0000313" key="6">
    <source>
        <dbReference type="EMBL" id="KAH0462990.1"/>
    </source>
</evidence>
<keyword evidence="4" id="KW-0234">DNA repair</keyword>
<keyword evidence="5" id="KW-0539">Nucleus</keyword>
<dbReference type="GO" id="GO:0000724">
    <property type="term" value="P:double-strand break repair via homologous recombination"/>
    <property type="evidence" value="ECO:0007669"/>
    <property type="project" value="TreeGrafter"/>
</dbReference>
<dbReference type="GO" id="GO:0045944">
    <property type="term" value="P:positive regulation of transcription by RNA polymerase II"/>
    <property type="evidence" value="ECO:0007669"/>
    <property type="project" value="TreeGrafter"/>
</dbReference>
<reference evidence="6 7" key="1">
    <citation type="journal article" date="2021" name="Hortic Res">
        <title>Chromosome-scale assembly of the Dendrobium chrysotoxum genome enhances the understanding of orchid evolution.</title>
        <authorList>
            <person name="Zhang Y."/>
            <person name="Zhang G.Q."/>
            <person name="Zhang D."/>
            <person name="Liu X.D."/>
            <person name="Xu X.Y."/>
            <person name="Sun W.H."/>
            <person name="Yu X."/>
            <person name="Zhu X."/>
            <person name="Wang Z.W."/>
            <person name="Zhao X."/>
            <person name="Zhong W.Y."/>
            <person name="Chen H."/>
            <person name="Yin W.L."/>
            <person name="Huang T."/>
            <person name="Niu S.C."/>
            <person name="Liu Z.J."/>
        </authorList>
    </citation>
    <scope>NUCLEOTIDE SEQUENCE [LARGE SCALE GENOMIC DNA]</scope>
    <source>
        <strain evidence="6">Lindl</strain>
    </source>
</reference>
<keyword evidence="7" id="KW-1185">Reference proteome</keyword>
<dbReference type="Proteomes" id="UP000775213">
    <property type="component" value="Unassembled WGS sequence"/>
</dbReference>
<dbReference type="EMBL" id="JAGFBR010000008">
    <property type="protein sequence ID" value="KAH0462990.1"/>
    <property type="molecule type" value="Genomic_DNA"/>
</dbReference>
<dbReference type="PANTHER" id="PTHR13763">
    <property type="entry name" value="BREAST CANCER TYPE 1 SUSCEPTIBILITY PROTEIN BRCA1"/>
    <property type="match status" value="1"/>
</dbReference>
<sequence length="140" mass="15840">MSYISIIKYCSCKLKGVAPGCYVKDYRRSLHVSYAYRILEYRWDIENYLVLGPVHASRRLPFDKSKTKEPNSASVEPLDCNPLKIDRVLQEKLETTKALALGAGTGVHHTLFLNAISANDLQMLYENALLNTTTRFATLV</sequence>
<comment type="caution">
    <text evidence="6">The sequence shown here is derived from an EMBL/GenBank/DDBJ whole genome shotgun (WGS) entry which is preliminary data.</text>
</comment>
<evidence type="ECO:0000256" key="3">
    <source>
        <dbReference type="ARBA" id="ARBA00022763"/>
    </source>
</evidence>
<evidence type="ECO:0000256" key="4">
    <source>
        <dbReference type="ARBA" id="ARBA00023204"/>
    </source>
</evidence>
<dbReference type="GO" id="GO:0004842">
    <property type="term" value="F:ubiquitin-protein transferase activity"/>
    <property type="evidence" value="ECO:0007669"/>
    <property type="project" value="TreeGrafter"/>
</dbReference>
<organism evidence="6 7">
    <name type="scientific">Dendrobium chrysotoxum</name>
    <name type="common">Orchid</name>
    <dbReference type="NCBI Taxonomy" id="161865"/>
    <lineage>
        <taxon>Eukaryota</taxon>
        <taxon>Viridiplantae</taxon>
        <taxon>Streptophyta</taxon>
        <taxon>Embryophyta</taxon>
        <taxon>Tracheophyta</taxon>
        <taxon>Spermatophyta</taxon>
        <taxon>Magnoliopsida</taxon>
        <taxon>Liliopsida</taxon>
        <taxon>Asparagales</taxon>
        <taxon>Orchidaceae</taxon>
        <taxon>Epidendroideae</taxon>
        <taxon>Malaxideae</taxon>
        <taxon>Dendrobiinae</taxon>
        <taxon>Dendrobium</taxon>
    </lineage>
</organism>
<dbReference type="GO" id="GO:0005634">
    <property type="term" value="C:nucleus"/>
    <property type="evidence" value="ECO:0007669"/>
    <property type="project" value="UniProtKB-SubCell"/>
</dbReference>
<evidence type="ECO:0000313" key="7">
    <source>
        <dbReference type="Proteomes" id="UP000775213"/>
    </source>
</evidence>
<name>A0AAV7GM93_DENCH</name>
<comment type="subcellular location">
    <subcellularLocation>
        <location evidence="1">Nucleus</location>
    </subcellularLocation>
</comment>